<dbReference type="AlphaFoldDB" id="A0A1A7C9H3"/>
<proteinExistence type="predicted"/>
<gene>
    <name evidence="1" type="ORF">ASR47_103044</name>
</gene>
<name>A0A1A7C9H3_9BURK</name>
<dbReference type="OrthoDB" id="26460at2"/>
<dbReference type="RefSeq" id="WP_065306047.1">
    <property type="nucleotide sequence ID" value="NZ_LOCQ01000033.1"/>
</dbReference>
<evidence type="ECO:0000313" key="1">
    <source>
        <dbReference type="EMBL" id="OBV41415.1"/>
    </source>
</evidence>
<dbReference type="Proteomes" id="UP000092713">
    <property type="component" value="Unassembled WGS sequence"/>
</dbReference>
<keyword evidence="2" id="KW-1185">Reference proteome</keyword>
<organism evidence="1 2">
    <name type="scientific">Janthinobacterium psychrotolerans</name>
    <dbReference type="NCBI Taxonomy" id="1747903"/>
    <lineage>
        <taxon>Bacteria</taxon>
        <taxon>Pseudomonadati</taxon>
        <taxon>Pseudomonadota</taxon>
        <taxon>Betaproteobacteria</taxon>
        <taxon>Burkholderiales</taxon>
        <taxon>Oxalobacteraceae</taxon>
        <taxon>Janthinobacterium</taxon>
    </lineage>
</organism>
<sequence length="98" mass="11453">MQNNYPEVASGEVAEIYFRGVKNLAERPLDDIFQLLGMPVDYDDWDLGRVVYQWRSARRCVRIHTRHDRVNAVYLVDPVDTPRFGEALEVIFDNPEGR</sequence>
<comment type="caution">
    <text evidence="1">The sequence shown here is derived from an EMBL/GenBank/DDBJ whole genome shotgun (WGS) entry which is preliminary data.</text>
</comment>
<dbReference type="EMBL" id="LOCQ01000033">
    <property type="protein sequence ID" value="OBV41415.1"/>
    <property type="molecule type" value="Genomic_DNA"/>
</dbReference>
<protein>
    <submittedName>
        <fullName evidence="1">Uncharacterized protein</fullName>
    </submittedName>
</protein>
<accession>A0A1A7C9H3</accession>
<dbReference type="STRING" id="1747903.ASR47_103044"/>
<evidence type="ECO:0000313" key="2">
    <source>
        <dbReference type="Proteomes" id="UP000092713"/>
    </source>
</evidence>
<reference evidence="1 2" key="1">
    <citation type="submission" date="2016-04" db="EMBL/GenBank/DDBJ databases">
        <title>Draft genome sequence of Janthinobacterium psychrotolerans sp. nov., isolated from freshwater sediments in Denmark.</title>
        <authorList>
            <person name="Gong X."/>
            <person name="Skrivergaard S."/>
            <person name="Korsgaard B.S."/>
            <person name="Schreiber L."/>
            <person name="Marshall I.P."/>
            <person name="Finster K."/>
            <person name="Schramm A."/>
        </authorList>
    </citation>
    <scope>NUCLEOTIDE SEQUENCE [LARGE SCALE GENOMIC DNA]</scope>
    <source>
        <strain evidence="1 2">S3-2</strain>
    </source>
</reference>